<dbReference type="PROSITE" id="PS51186">
    <property type="entry name" value="GNAT"/>
    <property type="match status" value="1"/>
</dbReference>
<dbReference type="OrthoDB" id="9786032at2"/>
<comment type="caution">
    <text evidence="2">The sequence shown here is derived from an EMBL/GenBank/DDBJ whole genome shotgun (WGS) entry which is preliminary data.</text>
</comment>
<dbReference type="GeneID" id="98569509"/>
<keyword evidence="3" id="KW-1185">Reference proteome</keyword>
<sequence>MARKINYQEVTLANQTAVNELIIAAFNEDTLKHGQGPAGGPPGYDNGQLLAKLQVEEGLLESVYYQEQLIGCYCVQPLLGREKAELRLLCVAVTHQNQGFGQQIWQELEERLPYKRWLVETPAYSIDNQRFYEESCGFHTVAIRDYQGSQGIVFEKQIEGKD</sequence>
<dbReference type="CDD" id="cd04301">
    <property type="entry name" value="NAT_SF"/>
    <property type="match status" value="1"/>
</dbReference>
<dbReference type="Pfam" id="PF00583">
    <property type="entry name" value="Acetyltransf_1"/>
    <property type="match status" value="1"/>
</dbReference>
<dbReference type="Gene3D" id="3.40.630.30">
    <property type="match status" value="1"/>
</dbReference>
<name>A0A429ZCG1_9ENTE</name>
<evidence type="ECO:0000259" key="1">
    <source>
        <dbReference type="PROSITE" id="PS51186"/>
    </source>
</evidence>
<protein>
    <recommendedName>
        <fullName evidence="1">N-acetyltransferase domain-containing protein</fullName>
    </recommendedName>
</protein>
<proteinExistence type="predicted"/>
<accession>A0A429ZCG1</accession>
<feature type="domain" description="N-acetyltransferase" evidence="1">
    <location>
        <begin position="5"/>
        <end position="159"/>
    </location>
</feature>
<dbReference type="InterPro" id="IPR016181">
    <property type="entry name" value="Acyl_CoA_acyltransferase"/>
</dbReference>
<dbReference type="SUPFAM" id="SSF55729">
    <property type="entry name" value="Acyl-CoA N-acyltransferases (Nat)"/>
    <property type="match status" value="1"/>
</dbReference>
<dbReference type="InterPro" id="IPR000182">
    <property type="entry name" value="GNAT_dom"/>
</dbReference>
<dbReference type="RefSeq" id="WP_126782334.1">
    <property type="nucleotide sequence ID" value="NZ_NGJU01000030.1"/>
</dbReference>
<organism evidence="2 3">
    <name type="scientific">Vagococcus salmoninarum</name>
    <dbReference type="NCBI Taxonomy" id="2739"/>
    <lineage>
        <taxon>Bacteria</taxon>
        <taxon>Bacillati</taxon>
        <taxon>Bacillota</taxon>
        <taxon>Bacilli</taxon>
        <taxon>Lactobacillales</taxon>
        <taxon>Enterococcaceae</taxon>
        <taxon>Vagococcus</taxon>
    </lineage>
</organism>
<dbReference type="Proteomes" id="UP000287239">
    <property type="component" value="Unassembled WGS sequence"/>
</dbReference>
<dbReference type="GO" id="GO:0016747">
    <property type="term" value="F:acyltransferase activity, transferring groups other than amino-acyl groups"/>
    <property type="evidence" value="ECO:0007669"/>
    <property type="project" value="InterPro"/>
</dbReference>
<dbReference type="AlphaFoldDB" id="A0A429ZCG1"/>
<reference evidence="2 3" key="1">
    <citation type="submission" date="2017-05" db="EMBL/GenBank/DDBJ databases">
        <title>Vagococcus spp. assemblies.</title>
        <authorList>
            <person name="Gulvik C.A."/>
        </authorList>
    </citation>
    <scope>NUCLEOTIDE SEQUENCE [LARGE SCALE GENOMIC DNA]</scope>
    <source>
        <strain evidence="2 3">NCFB 2777</strain>
    </source>
</reference>
<evidence type="ECO:0000313" key="2">
    <source>
        <dbReference type="EMBL" id="RST91369.1"/>
    </source>
</evidence>
<evidence type="ECO:0000313" key="3">
    <source>
        <dbReference type="Proteomes" id="UP000287239"/>
    </source>
</evidence>
<gene>
    <name evidence="2" type="ORF">CBF35_14255</name>
</gene>
<dbReference type="EMBL" id="NGJU01000030">
    <property type="protein sequence ID" value="RST91369.1"/>
    <property type="molecule type" value="Genomic_DNA"/>
</dbReference>